<dbReference type="GeneID" id="39593386"/>
<organism evidence="2 3">
    <name type="scientific">Apiotrichum porosum</name>
    <dbReference type="NCBI Taxonomy" id="105984"/>
    <lineage>
        <taxon>Eukaryota</taxon>
        <taxon>Fungi</taxon>
        <taxon>Dikarya</taxon>
        <taxon>Basidiomycota</taxon>
        <taxon>Agaricomycotina</taxon>
        <taxon>Tremellomycetes</taxon>
        <taxon>Trichosporonales</taxon>
        <taxon>Trichosporonaceae</taxon>
        <taxon>Apiotrichum</taxon>
    </lineage>
</organism>
<name>A0A427XN27_9TREE</name>
<gene>
    <name evidence="2" type="ORF">EHS24_008843</name>
</gene>
<evidence type="ECO:0008006" key="4">
    <source>
        <dbReference type="Google" id="ProtNLM"/>
    </source>
</evidence>
<dbReference type="InterPro" id="IPR027417">
    <property type="entry name" value="P-loop_NTPase"/>
</dbReference>
<evidence type="ECO:0000313" key="3">
    <source>
        <dbReference type="Proteomes" id="UP000279236"/>
    </source>
</evidence>
<dbReference type="EMBL" id="RSCE01000008">
    <property type="protein sequence ID" value="RSH80270.1"/>
    <property type="molecule type" value="Genomic_DNA"/>
</dbReference>
<evidence type="ECO:0000256" key="1">
    <source>
        <dbReference type="SAM" id="MobiDB-lite"/>
    </source>
</evidence>
<feature type="region of interest" description="Disordered" evidence="1">
    <location>
        <begin position="1"/>
        <end position="32"/>
    </location>
</feature>
<evidence type="ECO:0000313" key="2">
    <source>
        <dbReference type="EMBL" id="RSH80270.1"/>
    </source>
</evidence>
<dbReference type="AlphaFoldDB" id="A0A427XN27"/>
<dbReference type="SUPFAM" id="SSF52540">
    <property type="entry name" value="P-loop containing nucleoside triphosphate hydrolases"/>
    <property type="match status" value="1"/>
</dbReference>
<reference evidence="2 3" key="1">
    <citation type="submission" date="2018-11" db="EMBL/GenBank/DDBJ databases">
        <title>Genome sequence of Apiotrichum porosum DSM 27194.</title>
        <authorList>
            <person name="Aliyu H."/>
            <person name="Gorte O."/>
            <person name="Ochsenreither K."/>
        </authorList>
    </citation>
    <scope>NUCLEOTIDE SEQUENCE [LARGE SCALE GENOMIC DNA]</scope>
    <source>
        <strain evidence="2 3">DSM 27194</strain>
    </source>
</reference>
<dbReference type="Proteomes" id="UP000279236">
    <property type="component" value="Unassembled WGS sequence"/>
</dbReference>
<protein>
    <recommendedName>
        <fullName evidence="4">Zeta toxin domain-containing protein</fullName>
    </recommendedName>
</protein>
<keyword evidence="3" id="KW-1185">Reference proteome</keyword>
<proteinExistence type="predicted"/>
<comment type="caution">
    <text evidence="2">The sequence shown here is derived from an EMBL/GenBank/DDBJ whole genome shotgun (WGS) entry which is preliminary data.</text>
</comment>
<dbReference type="OrthoDB" id="5426988at2759"/>
<dbReference type="Gene3D" id="3.40.50.300">
    <property type="entry name" value="P-loop containing nucleotide triphosphate hydrolases"/>
    <property type="match status" value="1"/>
</dbReference>
<dbReference type="RefSeq" id="XP_028475217.1">
    <property type="nucleotide sequence ID" value="XM_028624145.1"/>
</dbReference>
<dbReference type="STRING" id="105984.A0A427XN27"/>
<sequence length="264" mass="28696">MSSMLKRLANRPGNSSKTTPFEPEPEKRPTPAKAMPGALILINGFPGVGKHTVAHELVKILPNCKFFDTRSLLSAASQLYQSDDPAHGHLRKNLKHAIFESIARNYSVSSPTGPTPPTYVLTDFLSVAARPTDLAIMHEFIAFARRSGFAFIHVILSASQDENVRRLTDPAREEARAKGALTISTDPSALIQTRMEEEIGHIAPVSGLCGEYELDTTRMDARTTAGVLGEYCLDTLRSEGWWLQLQSATAGHKSAAVTAGTGRK</sequence>
<accession>A0A427XN27</accession>